<sequence>MDTFATDGLRNERRDENSRAIFHFTSNTELYTVRRNVENRFPNAFMDQPSLQALTPNPRLYPIGTAWIKCRKTQE</sequence>
<dbReference type="EMBL" id="QKWP01001576">
    <property type="protein sequence ID" value="RIB07956.1"/>
    <property type="molecule type" value="Genomic_DNA"/>
</dbReference>
<evidence type="ECO:0000313" key="2">
    <source>
        <dbReference type="Proteomes" id="UP000266673"/>
    </source>
</evidence>
<name>A0A397ULF2_9GLOM</name>
<reference evidence="1 2" key="1">
    <citation type="submission" date="2018-06" db="EMBL/GenBank/DDBJ databases">
        <title>Comparative genomics reveals the genomic features of Rhizophagus irregularis, R. cerebriforme, R. diaphanum and Gigaspora rosea, and their symbiotic lifestyle signature.</title>
        <authorList>
            <person name="Morin E."/>
            <person name="San Clemente H."/>
            <person name="Chen E.C.H."/>
            <person name="De La Providencia I."/>
            <person name="Hainaut M."/>
            <person name="Kuo A."/>
            <person name="Kohler A."/>
            <person name="Murat C."/>
            <person name="Tang N."/>
            <person name="Roy S."/>
            <person name="Loubradou J."/>
            <person name="Henrissat B."/>
            <person name="Grigoriev I.V."/>
            <person name="Corradi N."/>
            <person name="Roux C."/>
            <person name="Martin F.M."/>
        </authorList>
    </citation>
    <scope>NUCLEOTIDE SEQUENCE [LARGE SCALE GENOMIC DNA]</scope>
    <source>
        <strain evidence="1 2">DAOM 194757</strain>
    </source>
</reference>
<evidence type="ECO:0000313" key="1">
    <source>
        <dbReference type="EMBL" id="RIB07956.1"/>
    </source>
</evidence>
<accession>A0A397ULF2</accession>
<comment type="caution">
    <text evidence="1">The sequence shown here is derived from an EMBL/GenBank/DDBJ whole genome shotgun (WGS) entry which is preliminary data.</text>
</comment>
<dbReference type="Proteomes" id="UP000266673">
    <property type="component" value="Unassembled WGS sequence"/>
</dbReference>
<dbReference type="OrthoDB" id="2307319at2759"/>
<proteinExistence type="predicted"/>
<protein>
    <submittedName>
        <fullName evidence="1">Uncharacterized protein</fullName>
    </submittedName>
</protein>
<gene>
    <name evidence="1" type="ORF">C2G38_2112352</name>
</gene>
<keyword evidence="2" id="KW-1185">Reference proteome</keyword>
<organism evidence="1 2">
    <name type="scientific">Gigaspora rosea</name>
    <dbReference type="NCBI Taxonomy" id="44941"/>
    <lineage>
        <taxon>Eukaryota</taxon>
        <taxon>Fungi</taxon>
        <taxon>Fungi incertae sedis</taxon>
        <taxon>Mucoromycota</taxon>
        <taxon>Glomeromycotina</taxon>
        <taxon>Glomeromycetes</taxon>
        <taxon>Diversisporales</taxon>
        <taxon>Gigasporaceae</taxon>
        <taxon>Gigaspora</taxon>
    </lineage>
</organism>
<dbReference type="AlphaFoldDB" id="A0A397ULF2"/>